<feature type="region of interest" description="Disordered" evidence="1">
    <location>
        <begin position="272"/>
        <end position="296"/>
    </location>
</feature>
<name>A0A975XZV9_9ACTN</name>
<dbReference type="Pfam" id="PF13860">
    <property type="entry name" value="FlgD_ig"/>
    <property type="match status" value="1"/>
</dbReference>
<dbReference type="KEGG" id="nps:KRR39_20845"/>
<evidence type="ECO:0000259" key="3">
    <source>
        <dbReference type="Pfam" id="PF13860"/>
    </source>
</evidence>
<evidence type="ECO:0000313" key="5">
    <source>
        <dbReference type="Proteomes" id="UP000683575"/>
    </source>
</evidence>
<feature type="signal peptide" evidence="2">
    <location>
        <begin position="1"/>
        <end position="31"/>
    </location>
</feature>
<reference evidence="4" key="1">
    <citation type="submission" date="2021-06" db="EMBL/GenBank/DDBJ databases">
        <title>Complete genome sequence of Nocardioides sp. G188.</title>
        <authorList>
            <person name="Im W.-T."/>
        </authorList>
    </citation>
    <scope>NUCLEOTIDE SEQUENCE</scope>
    <source>
        <strain evidence="4">G188</strain>
    </source>
</reference>
<proteinExistence type="predicted"/>
<dbReference type="AlphaFoldDB" id="A0A975XZV9"/>
<accession>A0A975XZV9</accession>
<feature type="region of interest" description="Disordered" evidence="1">
    <location>
        <begin position="380"/>
        <end position="403"/>
    </location>
</feature>
<evidence type="ECO:0000256" key="2">
    <source>
        <dbReference type="SAM" id="SignalP"/>
    </source>
</evidence>
<keyword evidence="2" id="KW-0732">Signal</keyword>
<feature type="domain" description="FlgD/Vpr Ig-like" evidence="3">
    <location>
        <begin position="57"/>
        <end position="120"/>
    </location>
</feature>
<organism evidence="4 5">
    <name type="scientific">Nocardioides panacis</name>
    <dbReference type="NCBI Taxonomy" id="2849501"/>
    <lineage>
        <taxon>Bacteria</taxon>
        <taxon>Bacillati</taxon>
        <taxon>Actinomycetota</taxon>
        <taxon>Actinomycetes</taxon>
        <taxon>Propionibacteriales</taxon>
        <taxon>Nocardioidaceae</taxon>
        <taxon>Nocardioides</taxon>
    </lineage>
</organism>
<feature type="compositionally biased region" description="Low complexity" evidence="1">
    <location>
        <begin position="276"/>
        <end position="293"/>
    </location>
</feature>
<feature type="chain" id="PRO_5036695399" description="FlgD/Vpr Ig-like domain-containing protein" evidence="2">
    <location>
        <begin position="32"/>
        <end position="447"/>
    </location>
</feature>
<keyword evidence="5" id="KW-1185">Reference proteome</keyword>
<dbReference type="EMBL" id="CP077062">
    <property type="protein sequence ID" value="QWZ07808.1"/>
    <property type="molecule type" value="Genomic_DNA"/>
</dbReference>
<dbReference type="Proteomes" id="UP000683575">
    <property type="component" value="Chromosome"/>
</dbReference>
<sequence length="447" mass="47855">MSQRSLGRVTVAFVAAALLLAPLTAPESADAASTTPPVIRLGYDVYEGALSPNGDGSQDNVRIRYNLASRSDVIVTVRRNNTDRTVVYRKKLGRLSGGVHAWQWNGKNPRGKPVRDGHYYAIFVADQVARAGKTSRSAANVFVDTYFNTKWTPTLSADTVYPHTTLTQDRIGVTLNNTGDDPMTELGQVVFSVKDASGHVVATSRSFDYRPSDYPEGAPIEFRGTDFKKNYPLPAGTYRLQYAVRDAAGNPGPAKAVAVHVSDKPLVEATGSVVAPPTRGSTTPTDTTGGRDPQPMPCGTVVPSEVYAEPGAKSFRSSDTCGPWYTSLAVAGGGLALDTLTPQVAPRGLRSTWLSMRGKPTVAGESDTARLFVNGIGYSNDTSHPDGTSAPVAGETVTTTPPTKRPYEDWVSGIYKRSLSWSIATLGTDSYDVADITVHYTYLTPQP</sequence>
<evidence type="ECO:0000313" key="4">
    <source>
        <dbReference type="EMBL" id="QWZ07808.1"/>
    </source>
</evidence>
<gene>
    <name evidence="4" type="ORF">KRR39_20845</name>
</gene>
<evidence type="ECO:0000256" key="1">
    <source>
        <dbReference type="SAM" id="MobiDB-lite"/>
    </source>
</evidence>
<protein>
    <recommendedName>
        <fullName evidence="3">FlgD/Vpr Ig-like domain-containing protein</fullName>
    </recommendedName>
</protein>
<dbReference type="RefSeq" id="WP_216939318.1">
    <property type="nucleotide sequence ID" value="NZ_CP077062.1"/>
</dbReference>
<dbReference type="InterPro" id="IPR025965">
    <property type="entry name" value="FlgD/Vpr_Ig-like"/>
</dbReference>